<dbReference type="STRING" id="1805146.AUJ27_02490"/>
<feature type="compositionally biased region" description="Polar residues" evidence="1">
    <location>
        <begin position="35"/>
        <end position="53"/>
    </location>
</feature>
<evidence type="ECO:0000313" key="3">
    <source>
        <dbReference type="Proteomes" id="UP000183192"/>
    </source>
</evidence>
<feature type="region of interest" description="Disordered" evidence="1">
    <location>
        <begin position="35"/>
        <end position="64"/>
    </location>
</feature>
<gene>
    <name evidence="2" type="ORF">AUJ27_02490</name>
</gene>
<reference evidence="2 3" key="1">
    <citation type="journal article" date="2016" name="Environ. Microbiol.">
        <title>Genomic resolution of a cold subsurface aquifer community provides metabolic insights for novel microbes adapted to high CO concentrations.</title>
        <authorList>
            <person name="Probst A.J."/>
            <person name="Castelle C.J."/>
            <person name="Singh A."/>
            <person name="Brown C.T."/>
            <person name="Anantharaman K."/>
            <person name="Sharon I."/>
            <person name="Hug L.A."/>
            <person name="Burstein D."/>
            <person name="Emerson J.B."/>
            <person name="Thomas B.C."/>
            <person name="Banfield J.F."/>
        </authorList>
    </citation>
    <scope>NUCLEOTIDE SEQUENCE [LARGE SCALE GENOMIC DNA]</scope>
    <source>
        <strain evidence="2">CG1_02_37_44</strain>
    </source>
</reference>
<dbReference type="AlphaFoldDB" id="A0A1J4T7B8"/>
<proteinExistence type="predicted"/>
<evidence type="ECO:0000256" key="1">
    <source>
        <dbReference type="SAM" id="MobiDB-lite"/>
    </source>
</evidence>
<name>A0A1J4T7B8_9BACT</name>
<organism evidence="2 3">
    <name type="scientific">Candidatus Falkowbacteria bacterium CG1_02_37_44</name>
    <dbReference type="NCBI Taxonomy" id="1805146"/>
    <lineage>
        <taxon>Bacteria</taxon>
        <taxon>Candidatus Falkowiibacteriota</taxon>
    </lineage>
</organism>
<dbReference type="EMBL" id="MNUU01000047">
    <property type="protein sequence ID" value="OIO07392.1"/>
    <property type="molecule type" value="Genomic_DNA"/>
</dbReference>
<accession>A0A1J4T7B8</accession>
<sequence length="64" mass="6699">MRDGGSKIVFLSDSTSIGKTTDGTVADLEAGKQVTINGKDNSDGSVTAQSIQIRPNLPPQQPQQ</sequence>
<evidence type="ECO:0000313" key="2">
    <source>
        <dbReference type="EMBL" id="OIO07392.1"/>
    </source>
</evidence>
<protein>
    <recommendedName>
        <fullName evidence="4">DUF5666 domain-containing protein</fullName>
    </recommendedName>
</protein>
<comment type="caution">
    <text evidence="2">The sequence shown here is derived from an EMBL/GenBank/DDBJ whole genome shotgun (WGS) entry which is preliminary data.</text>
</comment>
<dbReference type="Proteomes" id="UP000183192">
    <property type="component" value="Unassembled WGS sequence"/>
</dbReference>
<evidence type="ECO:0008006" key="4">
    <source>
        <dbReference type="Google" id="ProtNLM"/>
    </source>
</evidence>